<feature type="non-terminal residue" evidence="1">
    <location>
        <position position="1"/>
    </location>
</feature>
<protein>
    <submittedName>
        <fullName evidence="1">Uncharacterized protein</fullName>
    </submittedName>
</protein>
<reference evidence="1 2" key="1">
    <citation type="journal article" date="2016" name="Mol. Biol. Evol.">
        <title>Comparative Genomics of Early-Diverging Mushroom-Forming Fungi Provides Insights into the Origins of Lignocellulose Decay Capabilities.</title>
        <authorList>
            <person name="Nagy L.G."/>
            <person name="Riley R."/>
            <person name="Tritt A."/>
            <person name="Adam C."/>
            <person name="Daum C."/>
            <person name="Floudas D."/>
            <person name="Sun H."/>
            <person name="Yadav J.S."/>
            <person name="Pangilinan J."/>
            <person name="Larsson K.H."/>
            <person name="Matsuura K."/>
            <person name="Barry K."/>
            <person name="Labutti K."/>
            <person name="Kuo R."/>
            <person name="Ohm R.A."/>
            <person name="Bhattacharya S.S."/>
            <person name="Shirouzu T."/>
            <person name="Yoshinaga Y."/>
            <person name="Martin F.M."/>
            <person name="Grigoriev I.V."/>
            <person name="Hibbett D.S."/>
        </authorList>
    </citation>
    <scope>NUCLEOTIDE SEQUENCE [LARGE SCALE GENOMIC DNA]</scope>
    <source>
        <strain evidence="1 2">93-53</strain>
    </source>
</reference>
<accession>A0A165B7T8</accession>
<name>A0A165B7T8_9APHY</name>
<dbReference type="OrthoDB" id="2797114at2759"/>
<dbReference type="EMBL" id="KV427686">
    <property type="protein sequence ID" value="KZT00442.1"/>
    <property type="molecule type" value="Genomic_DNA"/>
</dbReference>
<organism evidence="1 2">
    <name type="scientific">Laetiporus sulphureus 93-53</name>
    <dbReference type="NCBI Taxonomy" id="1314785"/>
    <lineage>
        <taxon>Eukaryota</taxon>
        <taxon>Fungi</taxon>
        <taxon>Dikarya</taxon>
        <taxon>Basidiomycota</taxon>
        <taxon>Agaricomycotina</taxon>
        <taxon>Agaricomycetes</taxon>
        <taxon>Polyporales</taxon>
        <taxon>Laetiporus</taxon>
    </lineage>
</organism>
<keyword evidence="2" id="KW-1185">Reference proteome</keyword>
<proteinExistence type="predicted"/>
<sequence>PITDSEGRVIGVLAGSPNDPSWQSVNSEASALLKKAQTQMHFTSKMEKHLRGDYPALSVGVSFGGGQKCPGNLVNLNQNAMALATLLKDQTFIRIAGFASAAFKIWAPCLYDYYVDHLRPLYEKYPQLQRNFDNSVFPCATFNFGPAACTVKHRDVQNLPFGWCAITALGDFDPKLGGHFVLWDMKLVIEFPPGATILIPSAIVQHSNVVIQSGETRYSVTQYAAGGLFRWVDQGFQSMSAYLIGLTDSEQVDEKRKAEERWKDGIGLFSHWLSYQQNVNSCSNFV</sequence>
<evidence type="ECO:0000313" key="2">
    <source>
        <dbReference type="Proteomes" id="UP000076871"/>
    </source>
</evidence>
<evidence type="ECO:0000313" key="1">
    <source>
        <dbReference type="EMBL" id="KZT00442.1"/>
    </source>
</evidence>
<dbReference type="AlphaFoldDB" id="A0A165B7T8"/>
<dbReference type="GeneID" id="63822268"/>
<dbReference type="Gene3D" id="3.60.130.30">
    <property type="match status" value="1"/>
</dbReference>
<dbReference type="Proteomes" id="UP000076871">
    <property type="component" value="Unassembled WGS sequence"/>
</dbReference>
<gene>
    <name evidence="1" type="ORF">LAESUDRAFT_666199</name>
</gene>
<dbReference type="InParanoid" id="A0A165B7T8"/>
<dbReference type="RefSeq" id="XP_040758182.1">
    <property type="nucleotide sequence ID" value="XM_040905238.1"/>
</dbReference>